<evidence type="ECO:0000313" key="3">
    <source>
        <dbReference type="Proteomes" id="UP000177967"/>
    </source>
</evidence>
<feature type="transmembrane region" description="Helical" evidence="1">
    <location>
        <begin position="220"/>
        <end position="240"/>
    </location>
</feature>
<evidence type="ECO:0000256" key="1">
    <source>
        <dbReference type="SAM" id="Phobius"/>
    </source>
</evidence>
<organism evidence="2 3">
    <name type="scientific">Candidatus Blackburnbacteria bacterium RIFCSPHIGHO2_01_FULL_43_15b</name>
    <dbReference type="NCBI Taxonomy" id="1797513"/>
    <lineage>
        <taxon>Bacteria</taxon>
        <taxon>Candidatus Blackburniibacteriota</taxon>
    </lineage>
</organism>
<dbReference type="Proteomes" id="UP000177967">
    <property type="component" value="Unassembled WGS sequence"/>
</dbReference>
<feature type="transmembrane region" description="Helical" evidence="1">
    <location>
        <begin position="111"/>
        <end position="135"/>
    </location>
</feature>
<name>A0A1G1V304_9BACT</name>
<gene>
    <name evidence="2" type="ORF">A2782_02885</name>
</gene>
<reference evidence="2 3" key="1">
    <citation type="journal article" date="2016" name="Nat. Commun.">
        <title>Thousands of microbial genomes shed light on interconnected biogeochemical processes in an aquifer system.</title>
        <authorList>
            <person name="Anantharaman K."/>
            <person name="Brown C.T."/>
            <person name="Hug L.A."/>
            <person name="Sharon I."/>
            <person name="Castelle C.J."/>
            <person name="Probst A.J."/>
            <person name="Thomas B.C."/>
            <person name="Singh A."/>
            <person name="Wilkins M.J."/>
            <person name="Karaoz U."/>
            <person name="Brodie E.L."/>
            <person name="Williams K.H."/>
            <person name="Hubbard S.S."/>
            <person name="Banfield J.F."/>
        </authorList>
    </citation>
    <scope>NUCLEOTIDE SEQUENCE [LARGE SCALE GENOMIC DNA]</scope>
</reference>
<comment type="caution">
    <text evidence="2">The sequence shown here is derived from an EMBL/GenBank/DDBJ whole genome shotgun (WGS) entry which is preliminary data.</text>
</comment>
<proteinExistence type="predicted"/>
<evidence type="ECO:0000313" key="2">
    <source>
        <dbReference type="EMBL" id="OGY09758.1"/>
    </source>
</evidence>
<feature type="transmembrane region" description="Helical" evidence="1">
    <location>
        <begin position="383"/>
        <end position="405"/>
    </location>
</feature>
<dbReference type="STRING" id="1797513.A2782_02885"/>
<feature type="transmembrane region" description="Helical" evidence="1">
    <location>
        <begin position="261"/>
        <end position="282"/>
    </location>
</feature>
<feature type="transmembrane region" description="Helical" evidence="1">
    <location>
        <begin position="6"/>
        <end position="23"/>
    </location>
</feature>
<dbReference type="EMBL" id="MHBW01000005">
    <property type="protein sequence ID" value="OGY09758.1"/>
    <property type="molecule type" value="Genomic_DNA"/>
</dbReference>
<keyword evidence="1" id="KW-0472">Membrane</keyword>
<feature type="transmembrane region" description="Helical" evidence="1">
    <location>
        <begin position="191"/>
        <end position="214"/>
    </location>
</feature>
<protein>
    <recommendedName>
        <fullName evidence="4">Glycosyltransferase RgtA/B/C/D-like domain-containing protein</fullName>
    </recommendedName>
</protein>
<feature type="transmembrane region" description="Helical" evidence="1">
    <location>
        <begin position="155"/>
        <end position="179"/>
    </location>
</feature>
<feature type="transmembrane region" description="Helical" evidence="1">
    <location>
        <begin position="338"/>
        <end position="363"/>
    </location>
</feature>
<keyword evidence="1" id="KW-0812">Transmembrane</keyword>
<feature type="transmembrane region" description="Helical" evidence="1">
    <location>
        <begin position="302"/>
        <end position="326"/>
    </location>
</feature>
<accession>A0A1G1V304</accession>
<keyword evidence="1" id="KW-1133">Transmembrane helix</keyword>
<sequence>MKRILPWLLIGVIIRLVIIPITLHPDIRGFALGAQLISSGHILDFYDYLSRLPSDSPLVRLYGRDLFIYPPLANSYPAVYMKLLWPFYPQELLHTLIIDMGKVIGQPQLSLLLYLLKLPNLVVDFLIVYLLGKFFEKRADKSLGQILWLINPVTIYSAYMLTQSDILLALSIMVCLLFAKKGKYCQAAFALAMGALVKQFVLFLLPILALYAPGSFIKKLGIFLVGIMSYALVLVPYLSSPGFRHYALLASQADKIFFAKIPVSGGAFLPIFLVGMFLLYWFCWLYARKYELWQWFMWPLLLFYSVVHFHPQWFTWITPILVIFLVRLQKKAILPTLAMLWAFLGIILMFEPSLNVGLFAPLNPPWSNDYSLLPLLTKLLPEVTLRSVFFAFLASAAGVVSYLSFKRTVNAN</sequence>
<dbReference type="AlphaFoldDB" id="A0A1G1V304"/>
<evidence type="ECO:0008006" key="4">
    <source>
        <dbReference type="Google" id="ProtNLM"/>
    </source>
</evidence>